<proteinExistence type="predicted"/>
<dbReference type="Proteomes" id="UP000762676">
    <property type="component" value="Unassembled WGS sequence"/>
</dbReference>
<dbReference type="InterPro" id="IPR036465">
    <property type="entry name" value="vWFA_dom_sf"/>
</dbReference>
<dbReference type="PANTHER" id="PTHR24020:SF84">
    <property type="entry name" value="VWFA DOMAIN-CONTAINING PROTEIN"/>
    <property type="match status" value="1"/>
</dbReference>
<evidence type="ECO:0000259" key="2">
    <source>
        <dbReference type="PROSITE" id="PS50234"/>
    </source>
</evidence>
<dbReference type="Pfam" id="PF00092">
    <property type="entry name" value="VWA"/>
    <property type="match status" value="1"/>
</dbReference>
<dbReference type="PROSITE" id="PS50234">
    <property type="entry name" value="VWFA"/>
    <property type="match status" value="1"/>
</dbReference>
<dbReference type="AlphaFoldDB" id="A0AAV4H0U6"/>
<keyword evidence="4" id="KW-1185">Reference proteome</keyword>
<feature type="domain" description="VWFA" evidence="2">
    <location>
        <begin position="1"/>
        <end position="91"/>
    </location>
</feature>
<dbReference type="EMBL" id="BMAT01001701">
    <property type="protein sequence ID" value="GFR90813.1"/>
    <property type="molecule type" value="Genomic_DNA"/>
</dbReference>
<dbReference type="InterPro" id="IPR002035">
    <property type="entry name" value="VWF_A"/>
</dbReference>
<evidence type="ECO:0000256" key="1">
    <source>
        <dbReference type="SAM" id="MobiDB-lite"/>
    </source>
</evidence>
<dbReference type="Gene3D" id="3.40.50.410">
    <property type="entry name" value="von Willebrand factor, type A domain"/>
    <property type="match status" value="1"/>
</dbReference>
<sequence length="141" mass="15142">MSAQVVRSDVPKIAVVLTDGDSQKKNWTKNQGLKAAKSGITVISVGVDNKINNQELLNIAAGDSDNVVDSTRHTYVDHTVSEVGEKICEAVEKQQATKPVTETPETSKMVTEMLKTAEPVTETPKATVPVTETPKIVNLGK</sequence>
<dbReference type="PANTHER" id="PTHR24020">
    <property type="entry name" value="COLLAGEN ALPHA"/>
    <property type="match status" value="1"/>
</dbReference>
<accession>A0AAV4H0U6</accession>
<dbReference type="InterPro" id="IPR050525">
    <property type="entry name" value="ECM_Assembly_Org"/>
</dbReference>
<evidence type="ECO:0000313" key="4">
    <source>
        <dbReference type="Proteomes" id="UP000762676"/>
    </source>
</evidence>
<comment type="caution">
    <text evidence="3">The sequence shown here is derived from an EMBL/GenBank/DDBJ whole genome shotgun (WGS) entry which is preliminary data.</text>
</comment>
<gene>
    <name evidence="3" type="ORF">ElyMa_000828300</name>
</gene>
<protein>
    <submittedName>
        <fullName evidence="3">Matrilin</fullName>
    </submittedName>
</protein>
<name>A0AAV4H0U6_9GAST</name>
<feature type="region of interest" description="Disordered" evidence="1">
    <location>
        <begin position="116"/>
        <end position="141"/>
    </location>
</feature>
<organism evidence="3 4">
    <name type="scientific">Elysia marginata</name>
    <dbReference type="NCBI Taxonomy" id="1093978"/>
    <lineage>
        <taxon>Eukaryota</taxon>
        <taxon>Metazoa</taxon>
        <taxon>Spiralia</taxon>
        <taxon>Lophotrochozoa</taxon>
        <taxon>Mollusca</taxon>
        <taxon>Gastropoda</taxon>
        <taxon>Heterobranchia</taxon>
        <taxon>Euthyneura</taxon>
        <taxon>Panpulmonata</taxon>
        <taxon>Sacoglossa</taxon>
        <taxon>Placobranchoidea</taxon>
        <taxon>Plakobranchidae</taxon>
        <taxon>Elysia</taxon>
    </lineage>
</organism>
<dbReference type="SUPFAM" id="SSF53300">
    <property type="entry name" value="vWA-like"/>
    <property type="match status" value="1"/>
</dbReference>
<reference evidence="3 4" key="1">
    <citation type="journal article" date="2021" name="Elife">
        <title>Chloroplast acquisition without the gene transfer in kleptoplastic sea slugs, Plakobranchus ocellatus.</title>
        <authorList>
            <person name="Maeda T."/>
            <person name="Takahashi S."/>
            <person name="Yoshida T."/>
            <person name="Shimamura S."/>
            <person name="Takaki Y."/>
            <person name="Nagai Y."/>
            <person name="Toyoda A."/>
            <person name="Suzuki Y."/>
            <person name="Arimoto A."/>
            <person name="Ishii H."/>
            <person name="Satoh N."/>
            <person name="Nishiyama T."/>
            <person name="Hasebe M."/>
            <person name="Maruyama T."/>
            <person name="Minagawa J."/>
            <person name="Obokata J."/>
            <person name="Shigenobu S."/>
        </authorList>
    </citation>
    <scope>NUCLEOTIDE SEQUENCE [LARGE SCALE GENOMIC DNA]</scope>
</reference>
<evidence type="ECO:0000313" key="3">
    <source>
        <dbReference type="EMBL" id="GFR90813.1"/>
    </source>
</evidence>